<organism evidence="1 2">
    <name type="scientific">Paramuricea clavata</name>
    <name type="common">Red gorgonian</name>
    <name type="synonym">Violescent sea-whip</name>
    <dbReference type="NCBI Taxonomy" id="317549"/>
    <lineage>
        <taxon>Eukaryota</taxon>
        <taxon>Metazoa</taxon>
        <taxon>Cnidaria</taxon>
        <taxon>Anthozoa</taxon>
        <taxon>Octocorallia</taxon>
        <taxon>Malacalcyonacea</taxon>
        <taxon>Plexauridae</taxon>
        <taxon>Paramuricea</taxon>
    </lineage>
</organism>
<accession>A0A6S7IA85</accession>
<reference evidence="1" key="1">
    <citation type="submission" date="2020-04" db="EMBL/GenBank/DDBJ databases">
        <authorList>
            <person name="Alioto T."/>
            <person name="Alioto T."/>
            <person name="Gomez Garrido J."/>
        </authorList>
    </citation>
    <scope>NUCLEOTIDE SEQUENCE</scope>
    <source>
        <strain evidence="1">A484AB</strain>
    </source>
</reference>
<dbReference type="Proteomes" id="UP001152795">
    <property type="component" value="Unassembled WGS sequence"/>
</dbReference>
<gene>
    <name evidence="1" type="ORF">PACLA_8A084980</name>
</gene>
<name>A0A6S7IA85_PARCT</name>
<evidence type="ECO:0000313" key="1">
    <source>
        <dbReference type="EMBL" id="CAB4003022.1"/>
    </source>
</evidence>
<proteinExistence type="predicted"/>
<dbReference type="AlphaFoldDB" id="A0A6S7IA85"/>
<sequence>MSVPSNDDTIHSEGNSGMQSNNTEFPTTMTNTSYPVLEDCALDMKWSEVMQIIQFMKNDAVNIVDFEIFYINKERNCIFTTTFWKFSLVTPIGREIVHAFHVMLPLFVKMALNAGRRNLKLHVNKTGKRCIFPSNDQMFMDKLIVGGIFQQIFLLTKQPISNEICYFGYKAHQNDPRPLYLCCQITEYDFTGSLKFQCLETNAFLHTKLYSTIFTAIMFVILPLYYLKLLFHLLSYRLFDIRYSKYYKLEESTMSPSSIVLRIMWKQQGAFAYCVRALAVLSILLLFMCLNVNIKLRMIFNFVPSLYLFPPTFSLILILMTPPTLPSAIPHGSITSIAGIADFFFIHQMVSWMGYSEQILRQKDESEEFEVVIAMLTLPFNEKHWMKKIGELCNRFQFSGIFYFPQSIILTMILACLICVFYVSLRFLWSIVLLYLYLIYKIFVLSMAVLYGFNNWRLFQVVSMCGILVGGTWACYILILALQSLLLGIFLNLVYFIPYLASFSVLTFHGYSYWKSVEEKYFVLKQLIYEKCRDIQRVNNGCIPNRHPKQKENVLPVVSRELYDKIREELLPYHTNLFYFSLKVLMLSIFAYGIFELVNTLHALKISAVVQVLITVSISIVPYIFNMEKFNTSEARKKAWLEKMKLNVKYIVEERTLEDPKLARTVLIIQDKSNDTVDREQETAYENVMQYESSV</sequence>
<comment type="caution">
    <text evidence="1">The sequence shown here is derived from an EMBL/GenBank/DDBJ whole genome shotgun (WGS) entry which is preliminary data.</text>
</comment>
<dbReference type="EMBL" id="CACRXK020004514">
    <property type="protein sequence ID" value="CAB4003022.1"/>
    <property type="molecule type" value="Genomic_DNA"/>
</dbReference>
<protein>
    <submittedName>
        <fullName evidence="1">Uncharacterized protein</fullName>
    </submittedName>
</protein>
<evidence type="ECO:0000313" key="2">
    <source>
        <dbReference type="Proteomes" id="UP001152795"/>
    </source>
</evidence>
<keyword evidence="2" id="KW-1185">Reference proteome</keyword>